<keyword evidence="1" id="KW-0547">Nucleotide-binding</keyword>
<sequence length="128" mass="15011">MVNHLRGVLDKDLLPLLDRMEQVGEEHTQVIMKDFTLQTIIFCGNNLCERYTRYRDKLKQIVHDSQRAILSFSTLAQMTELLRNLQESHFPIQVLKLPNSLRKANAFIWNCLTESWQGILATRKRIVT</sequence>
<dbReference type="EMBL" id="BMAO01021568">
    <property type="protein sequence ID" value="GFQ75482.1"/>
    <property type="molecule type" value="Genomic_DNA"/>
</dbReference>
<protein>
    <submittedName>
        <fullName evidence="1">SF3 helicase domain-containing protein</fullName>
    </submittedName>
</protein>
<dbReference type="Proteomes" id="UP000887116">
    <property type="component" value="Unassembled WGS sequence"/>
</dbReference>
<name>A0A8X6HJB9_TRICU</name>
<organism evidence="1 2">
    <name type="scientific">Trichonephila clavata</name>
    <name type="common">Joro spider</name>
    <name type="synonym">Nephila clavata</name>
    <dbReference type="NCBI Taxonomy" id="2740835"/>
    <lineage>
        <taxon>Eukaryota</taxon>
        <taxon>Metazoa</taxon>
        <taxon>Ecdysozoa</taxon>
        <taxon>Arthropoda</taxon>
        <taxon>Chelicerata</taxon>
        <taxon>Arachnida</taxon>
        <taxon>Araneae</taxon>
        <taxon>Araneomorphae</taxon>
        <taxon>Entelegynae</taxon>
        <taxon>Araneoidea</taxon>
        <taxon>Nephilidae</taxon>
        <taxon>Trichonephila</taxon>
    </lineage>
</organism>
<keyword evidence="1" id="KW-0378">Hydrolase</keyword>
<evidence type="ECO:0000313" key="1">
    <source>
        <dbReference type="EMBL" id="GFQ75482.1"/>
    </source>
</evidence>
<proteinExistence type="predicted"/>
<keyword evidence="1" id="KW-0067">ATP-binding</keyword>
<accession>A0A8X6HJB9</accession>
<dbReference type="GO" id="GO:0004386">
    <property type="term" value="F:helicase activity"/>
    <property type="evidence" value="ECO:0007669"/>
    <property type="project" value="UniProtKB-KW"/>
</dbReference>
<evidence type="ECO:0000313" key="2">
    <source>
        <dbReference type="Proteomes" id="UP000887116"/>
    </source>
</evidence>
<keyword evidence="2" id="KW-1185">Reference proteome</keyword>
<reference evidence="1" key="1">
    <citation type="submission" date="2020-07" db="EMBL/GenBank/DDBJ databases">
        <title>Multicomponent nature underlies the extraordinary mechanical properties of spider dragline silk.</title>
        <authorList>
            <person name="Kono N."/>
            <person name="Nakamura H."/>
            <person name="Mori M."/>
            <person name="Yoshida Y."/>
            <person name="Ohtoshi R."/>
            <person name="Malay A.D."/>
            <person name="Moran D.A.P."/>
            <person name="Tomita M."/>
            <person name="Numata K."/>
            <person name="Arakawa K."/>
        </authorList>
    </citation>
    <scope>NUCLEOTIDE SEQUENCE</scope>
</reference>
<comment type="caution">
    <text evidence="1">The sequence shown here is derived from an EMBL/GenBank/DDBJ whole genome shotgun (WGS) entry which is preliminary data.</text>
</comment>
<keyword evidence="1" id="KW-0347">Helicase</keyword>
<dbReference type="AlphaFoldDB" id="A0A8X6HJB9"/>
<gene>
    <name evidence="1" type="primary">AVEN_261776_1</name>
    <name evidence="1" type="ORF">TNCT_123971</name>
</gene>